<keyword evidence="1" id="KW-1133">Transmembrane helix</keyword>
<keyword evidence="3" id="KW-1185">Reference proteome</keyword>
<dbReference type="AlphaFoldDB" id="A0A371HZI4"/>
<protein>
    <submittedName>
        <fullName evidence="2">Uncharacterized protein</fullName>
    </submittedName>
</protein>
<feature type="non-terminal residue" evidence="2">
    <location>
        <position position="1"/>
    </location>
</feature>
<evidence type="ECO:0000313" key="2">
    <source>
        <dbReference type="EMBL" id="RDY08215.1"/>
    </source>
</evidence>
<sequence>MSLCSTSNRAFMGLKRYPTSSRSSKCSLPRRIFITLSMLGLIVFILFSMRDKGEGTYNHAPKLKSGILLHTFF</sequence>
<proteinExistence type="predicted"/>
<keyword evidence="1" id="KW-0812">Transmembrane</keyword>
<organism evidence="2 3">
    <name type="scientific">Mucuna pruriens</name>
    <name type="common">Velvet bean</name>
    <name type="synonym">Dolichos pruriens</name>
    <dbReference type="NCBI Taxonomy" id="157652"/>
    <lineage>
        <taxon>Eukaryota</taxon>
        <taxon>Viridiplantae</taxon>
        <taxon>Streptophyta</taxon>
        <taxon>Embryophyta</taxon>
        <taxon>Tracheophyta</taxon>
        <taxon>Spermatophyta</taxon>
        <taxon>Magnoliopsida</taxon>
        <taxon>eudicotyledons</taxon>
        <taxon>Gunneridae</taxon>
        <taxon>Pentapetalae</taxon>
        <taxon>rosids</taxon>
        <taxon>fabids</taxon>
        <taxon>Fabales</taxon>
        <taxon>Fabaceae</taxon>
        <taxon>Papilionoideae</taxon>
        <taxon>50 kb inversion clade</taxon>
        <taxon>NPAAA clade</taxon>
        <taxon>indigoferoid/millettioid clade</taxon>
        <taxon>Phaseoleae</taxon>
        <taxon>Mucuna</taxon>
    </lineage>
</organism>
<name>A0A371HZI4_MUCPR</name>
<accession>A0A371HZI4</accession>
<dbReference type="EMBL" id="QJKJ01001324">
    <property type="protein sequence ID" value="RDY08215.1"/>
    <property type="molecule type" value="Genomic_DNA"/>
</dbReference>
<comment type="caution">
    <text evidence="2">The sequence shown here is derived from an EMBL/GenBank/DDBJ whole genome shotgun (WGS) entry which is preliminary data.</text>
</comment>
<dbReference type="Proteomes" id="UP000257109">
    <property type="component" value="Unassembled WGS sequence"/>
</dbReference>
<gene>
    <name evidence="2" type="ORF">CR513_07583</name>
</gene>
<evidence type="ECO:0000313" key="3">
    <source>
        <dbReference type="Proteomes" id="UP000257109"/>
    </source>
</evidence>
<evidence type="ECO:0000256" key="1">
    <source>
        <dbReference type="SAM" id="Phobius"/>
    </source>
</evidence>
<reference evidence="2" key="1">
    <citation type="submission" date="2018-05" db="EMBL/GenBank/DDBJ databases">
        <title>Draft genome of Mucuna pruriens seed.</title>
        <authorList>
            <person name="Nnadi N.E."/>
            <person name="Vos R."/>
            <person name="Hasami M.H."/>
            <person name="Devisetty U.K."/>
            <person name="Aguiy J.C."/>
        </authorList>
    </citation>
    <scope>NUCLEOTIDE SEQUENCE [LARGE SCALE GENOMIC DNA]</scope>
    <source>
        <strain evidence="2">JCA_2017</strain>
    </source>
</reference>
<keyword evidence="1" id="KW-0472">Membrane</keyword>
<feature type="transmembrane region" description="Helical" evidence="1">
    <location>
        <begin position="32"/>
        <end position="49"/>
    </location>
</feature>